<dbReference type="GO" id="GO:0006355">
    <property type="term" value="P:regulation of DNA-templated transcription"/>
    <property type="evidence" value="ECO:0007669"/>
    <property type="project" value="InterPro"/>
</dbReference>
<dbReference type="PROSITE" id="PS51755">
    <property type="entry name" value="OMPR_PHOB"/>
    <property type="match status" value="1"/>
</dbReference>
<evidence type="ECO:0000313" key="3">
    <source>
        <dbReference type="EMBL" id="VAW42112.1"/>
    </source>
</evidence>
<name>A0A3B0VST2_9ZZZZ</name>
<accession>A0A3B0VST2</accession>
<dbReference type="PANTHER" id="PTHR34301">
    <property type="entry name" value="DNA-BINDING PROTEIN-RELATED"/>
    <property type="match status" value="1"/>
</dbReference>
<dbReference type="InterPro" id="IPR036388">
    <property type="entry name" value="WH-like_DNA-bd_sf"/>
</dbReference>
<dbReference type="Pfam" id="PF00486">
    <property type="entry name" value="Trans_reg_C"/>
    <property type="match status" value="1"/>
</dbReference>
<dbReference type="Pfam" id="PF20702">
    <property type="entry name" value="nSTAND2"/>
    <property type="match status" value="1"/>
</dbReference>
<dbReference type="EMBL" id="UOEU01000891">
    <property type="protein sequence ID" value="VAW42112.1"/>
    <property type="molecule type" value="Genomic_DNA"/>
</dbReference>
<dbReference type="PANTHER" id="PTHR34301:SF8">
    <property type="entry name" value="ATPASE DOMAIN-CONTAINING PROTEIN"/>
    <property type="match status" value="1"/>
</dbReference>
<dbReference type="SUPFAM" id="SSF52540">
    <property type="entry name" value="P-loop containing nucleoside triphosphate hydrolases"/>
    <property type="match status" value="1"/>
</dbReference>
<dbReference type="InterPro" id="IPR049051">
    <property type="entry name" value="nSTAND2"/>
</dbReference>
<dbReference type="AlphaFoldDB" id="A0A3B0VST2"/>
<dbReference type="CDD" id="cd00383">
    <property type="entry name" value="trans_reg_C"/>
    <property type="match status" value="1"/>
</dbReference>
<dbReference type="SMART" id="SM00862">
    <property type="entry name" value="Trans_reg_C"/>
    <property type="match status" value="1"/>
</dbReference>
<evidence type="ECO:0000259" key="2">
    <source>
        <dbReference type="PROSITE" id="PS51755"/>
    </source>
</evidence>
<dbReference type="GO" id="GO:0000160">
    <property type="term" value="P:phosphorelay signal transduction system"/>
    <property type="evidence" value="ECO:0007669"/>
    <property type="project" value="InterPro"/>
</dbReference>
<gene>
    <name evidence="3" type="ORF">MNBD_CHLOROFLEXI01-551</name>
</gene>
<dbReference type="InterPro" id="IPR027417">
    <property type="entry name" value="P-loop_NTPase"/>
</dbReference>
<sequence length="400" mass="44678">SLIGPRRIGKSSLLIHLTRAEVRANMQLAPPQALFVLIDCQEFGGSPPEEIYEALLDGLLDAAQDAGMEITADQSPGTYRALDRVLHQISKNETAVVVLLDEFELLAANEQLTPYFFARLRGLTTKYGLAYLTASQRPLFAITAEEEILSSPFFNIFVTLPLKLFSTEASQQMIHNRLKGNDFTFSDALVDYLIYLVGPHPFFLHVAAYHAFQAMGQGNPLDSKESFEQLDDPIEVEADSHLGYLWQNLAAEDQYALAIADGPIDSLRLLEQQCLLESGEDGYSYTSTILRRYVRRQQVNGLIQAGPFVIDQQRHQVWGQGHELSLTTSQFAILVSLCQNAGQVVHGDDLETAVWGDVLVDDPDRLKTLIKRLRRAIIPFDTWIISERGVGYALRPPETS</sequence>
<protein>
    <recommendedName>
        <fullName evidence="2">OmpR/PhoB-type domain-containing protein</fullName>
    </recommendedName>
</protein>
<reference evidence="3" key="1">
    <citation type="submission" date="2018-06" db="EMBL/GenBank/DDBJ databases">
        <authorList>
            <person name="Zhirakovskaya E."/>
        </authorList>
    </citation>
    <scope>NUCLEOTIDE SEQUENCE</scope>
</reference>
<dbReference type="Gene3D" id="3.40.50.300">
    <property type="entry name" value="P-loop containing nucleotide triphosphate hydrolases"/>
    <property type="match status" value="1"/>
</dbReference>
<feature type="domain" description="OmpR/PhoB-type" evidence="2">
    <location>
        <begin position="300"/>
        <end position="396"/>
    </location>
</feature>
<evidence type="ECO:0000256" key="1">
    <source>
        <dbReference type="ARBA" id="ARBA00023125"/>
    </source>
</evidence>
<keyword evidence="1" id="KW-0238">DNA-binding</keyword>
<dbReference type="InterPro" id="IPR001867">
    <property type="entry name" value="OmpR/PhoB-type_DNA-bd"/>
</dbReference>
<dbReference type="SUPFAM" id="SSF46894">
    <property type="entry name" value="C-terminal effector domain of the bipartite response regulators"/>
    <property type="match status" value="1"/>
</dbReference>
<proteinExistence type="predicted"/>
<feature type="non-terminal residue" evidence="3">
    <location>
        <position position="1"/>
    </location>
</feature>
<organism evidence="3">
    <name type="scientific">hydrothermal vent metagenome</name>
    <dbReference type="NCBI Taxonomy" id="652676"/>
    <lineage>
        <taxon>unclassified sequences</taxon>
        <taxon>metagenomes</taxon>
        <taxon>ecological metagenomes</taxon>
    </lineage>
</organism>
<dbReference type="Gene3D" id="1.10.10.10">
    <property type="entry name" value="Winged helix-like DNA-binding domain superfamily/Winged helix DNA-binding domain"/>
    <property type="match status" value="1"/>
</dbReference>
<dbReference type="InterPro" id="IPR016032">
    <property type="entry name" value="Sig_transdc_resp-reg_C-effctor"/>
</dbReference>
<dbReference type="GO" id="GO:0003677">
    <property type="term" value="F:DNA binding"/>
    <property type="evidence" value="ECO:0007669"/>
    <property type="project" value="UniProtKB-KW"/>
</dbReference>